<reference evidence="7" key="1">
    <citation type="submission" date="2019-03" db="EMBL/GenBank/DDBJ databases">
        <authorList>
            <person name="Danneels B."/>
        </authorList>
    </citation>
    <scope>NUCLEOTIDE SEQUENCE</scope>
</reference>
<dbReference type="InterPro" id="IPR004391">
    <property type="entry name" value="Glu_race"/>
</dbReference>
<keyword evidence="4" id="KW-0573">Peptidoglycan synthesis</keyword>
<dbReference type="GO" id="GO:0009252">
    <property type="term" value="P:peptidoglycan biosynthetic process"/>
    <property type="evidence" value="ECO:0007669"/>
    <property type="project" value="UniProtKB-KW"/>
</dbReference>
<proteinExistence type="inferred from homology"/>
<evidence type="ECO:0000256" key="6">
    <source>
        <dbReference type="ARBA" id="ARBA00023316"/>
    </source>
</evidence>
<dbReference type="InterPro" id="IPR015942">
    <property type="entry name" value="Asp/Glu/hydantoin_racemase"/>
</dbReference>
<dbReference type="PROSITE" id="PS00924">
    <property type="entry name" value="ASP_GLU_RACEMASE_2"/>
    <property type="match status" value="1"/>
</dbReference>
<keyword evidence="6" id="KW-0961">Cell wall biogenesis/degradation</keyword>
<dbReference type="FunFam" id="3.40.50.1860:FF:000001">
    <property type="entry name" value="Glutamate racemase"/>
    <property type="match status" value="1"/>
</dbReference>
<evidence type="ECO:0000313" key="7">
    <source>
        <dbReference type="EMBL" id="VFR38995.1"/>
    </source>
</evidence>
<dbReference type="PANTHER" id="PTHR21198:SF2">
    <property type="entry name" value="GLUTAMATE RACEMASE"/>
    <property type="match status" value="1"/>
</dbReference>
<evidence type="ECO:0000256" key="2">
    <source>
        <dbReference type="ARBA" id="ARBA00013090"/>
    </source>
</evidence>
<dbReference type="EC" id="5.1.1.3" evidence="2"/>
<evidence type="ECO:0000256" key="5">
    <source>
        <dbReference type="ARBA" id="ARBA00023235"/>
    </source>
</evidence>
<dbReference type="HAMAP" id="MF_00258">
    <property type="entry name" value="Glu_racemase"/>
    <property type="match status" value="1"/>
</dbReference>
<dbReference type="GO" id="GO:0008360">
    <property type="term" value="P:regulation of cell shape"/>
    <property type="evidence" value="ECO:0007669"/>
    <property type="project" value="UniProtKB-KW"/>
</dbReference>
<dbReference type="InterPro" id="IPR033134">
    <property type="entry name" value="Asp/Glu_racemase_AS_2"/>
</dbReference>
<keyword evidence="5 7" id="KW-0413">Isomerase</keyword>
<dbReference type="NCBIfam" id="TIGR00067">
    <property type="entry name" value="glut_race"/>
    <property type="match status" value="1"/>
</dbReference>
<gene>
    <name evidence="7" type="ORF">BER1_0916</name>
</gene>
<dbReference type="Gene3D" id="3.40.50.1860">
    <property type="match status" value="2"/>
</dbReference>
<sequence>MRPPFLPHAPIGIYDSGVGGFSVLADIQRLLPRERLLYVADTAHVPYGEKTAEYVLARACRLADFFVSRGAKAIAIPCNTATAAAVAQLRARHPGLPIIGIEPAVKPAASLTRSGVVGVLATSGTLASERFAALMAREAPNARVLMQPCPEWVTLVERGELDTPAVQASVDRALTPLLAQGADVLVLGCTHFPFLQAALRRRVGPDLPILETGAAFARQLQRRLAEQGTLRPSGIGRCVLLASGDPAPLRAHARALLGQAFPVGALPADYC</sequence>
<evidence type="ECO:0000256" key="3">
    <source>
        <dbReference type="ARBA" id="ARBA00022960"/>
    </source>
</evidence>
<keyword evidence="3" id="KW-0133">Cell shape</keyword>
<dbReference type="GO" id="GO:0071555">
    <property type="term" value="P:cell wall organization"/>
    <property type="evidence" value="ECO:0007669"/>
    <property type="project" value="UniProtKB-KW"/>
</dbReference>
<protein>
    <recommendedName>
        <fullName evidence="2">glutamate racemase</fullName>
        <ecNumber evidence="2">5.1.1.3</ecNumber>
    </recommendedName>
</protein>
<name>A0A484QMU9_9ZZZZ</name>
<dbReference type="PANTHER" id="PTHR21198">
    <property type="entry name" value="GLUTAMATE RACEMASE"/>
    <property type="match status" value="1"/>
</dbReference>
<dbReference type="PROSITE" id="PS00923">
    <property type="entry name" value="ASP_GLU_RACEMASE_1"/>
    <property type="match status" value="1"/>
</dbReference>
<dbReference type="InterPro" id="IPR001920">
    <property type="entry name" value="Asp/Glu_race"/>
</dbReference>
<dbReference type="InterPro" id="IPR018187">
    <property type="entry name" value="Asp/Glu_racemase_AS_1"/>
</dbReference>
<comment type="catalytic activity">
    <reaction evidence="1">
        <text>L-glutamate = D-glutamate</text>
        <dbReference type="Rhea" id="RHEA:12813"/>
        <dbReference type="ChEBI" id="CHEBI:29985"/>
        <dbReference type="ChEBI" id="CHEBI:29986"/>
        <dbReference type="EC" id="5.1.1.3"/>
    </reaction>
</comment>
<dbReference type="GO" id="GO:0008881">
    <property type="term" value="F:glutamate racemase activity"/>
    <property type="evidence" value="ECO:0007669"/>
    <property type="project" value="UniProtKB-EC"/>
</dbReference>
<dbReference type="Pfam" id="PF01177">
    <property type="entry name" value="Asp_Glu_race"/>
    <property type="match status" value="1"/>
</dbReference>
<evidence type="ECO:0000256" key="1">
    <source>
        <dbReference type="ARBA" id="ARBA00001602"/>
    </source>
</evidence>
<evidence type="ECO:0000256" key="4">
    <source>
        <dbReference type="ARBA" id="ARBA00022984"/>
    </source>
</evidence>
<dbReference type="SUPFAM" id="SSF53681">
    <property type="entry name" value="Aspartate/glutamate racemase"/>
    <property type="match status" value="2"/>
</dbReference>
<dbReference type="AlphaFoldDB" id="A0A484QMU9"/>
<accession>A0A484QMU9</accession>
<organism evidence="7">
    <name type="scientific">plant metagenome</name>
    <dbReference type="NCBI Taxonomy" id="1297885"/>
    <lineage>
        <taxon>unclassified sequences</taxon>
        <taxon>metagenomes</taxon>
        <taxon>organismal metagenomes</taxon>
    </lineage>
</organism>
<dbReference type="EMBL" id="CAADIE010000005">
    <property type="protein sequence ID" value="VFR38995.1"/>
    <property type="molecule type" value="Genomic_DNA"/>
</dbReference>